<keyword evidence="2" id="KW-1185">Reference proteome</keyword>
<dbReference type="AlphaFoldDB" id="A0A657LKL1"/>
<gene>
    <name evidence="1" type="ORF">AX760_07960</name>
</gene>
<evidence type="ECO:0000313" key="1">
    <source>
        <dbReference type="EMBL" id="OJF90538.1"/>
    </source>
</evidence>
<sequence>MLFGSRSMRVRLGLQEMTMTVFSRTVLFRCFVAFVFLISANLAVAEDAPETVEDLAGHRLVVEGPFSERVLRIDGRKVHENAFIFIQHRGSIDGVDFVVGTSSAGGNACEGAPFVVSAPPEDDVKFEGPIDSCAFMNVTIEEDRVVFAADPLPDRESERWEWTPASGLRQIASEAFTADNAKGWDDVTPDGVTHPGDLMGFGGLTDAIEDLLGSDRQSFAELIVGIGSGTFENGYFVGSACPKFICLEAGAFIAANPADQTLYLAWKPEGEKIIVRPAVTEWPKPARLALRDWAAQWP</sequence>
<evidence type="ECO:0000313" key="2">
    <source>
        <dbReference type="Proteomes" id="UP000182661"/>
    </source>
</evidence>
<dbReference type="Proteomes" id="UP000182661">
    <property type="component" value="Unassembled WGS sequence"/>
</dbReference>
<dbReference type="EMBL" id="LSRP01000140">
    <property type="protein sequence ID" value="OJF90538.1"/>
    <property type="molecule type" value="Genomic_DNA"/>
</dbReference>
<reference evidence="1 2" key="1">
    <citation type="submission" date="2016-02" db="EMBL/GenBank/DDBJ databases">
        <title>Genome sequencing of a beta-galactosidase producing bacteria Rhizobium sp. 59.</title>
        <authorList>
            <person name="Wang D."/>
            <person name="Kot W."/>
            <person name="Qin Y."/>
            <person name="Hansen L."/>
            <person name="Naqvi K."/>
            <person name="Rensing C."/>
        </authorList>
    </citation>
    <scope>NUCLEOTIDE SEQUENCE [LARGE SCALE GENOMIC DNA]</scope>
    <source>
        <strain evidence="1 2">59</strain>
    </source>
</reference>
<accession>A0A657LKL1</accession>
<proteinExistence type="predicted"/>
<protein>
    <submittedName>
        <fullName evidence="1">Uncharacterized protein</fullName>
    </submittedName>
</protein>
<organism evidence="1 2">
    <name type="scientific">Pararhizobium antarcticum</name>
    <dbReference type="NCBI Taxonomy" id="1798805"/>
    <lineage>
        <taxon>Bacteria</taxon>
        <taxon>Pseudomonadati</taxon>
        <taxon>Pseudomonadota</taxon>
        <taxon>Alphaproteobacteria</taxon>
        <taxon>Hyphomicrobiales</taxon>
        <taxon>Rhizobiaceae</taxon>
        <taxon>Rhizobium/Agrobacterium group</taxon>
        <taxon>Pararhizobium</taxon>
    </lineage>
</organism>
<comment type="caution">
    <text evidence="1">The sequence shown here is derived from an EMBL/GenBank/DDBJ whole genome shotgun (WGS) entry which is preliminary data.</text>
</comment>
<name>A0A657LKL1_9HYPH</name>